<organism evidence="9 10">
    <name type="scientific">Pacificimonas flava</name>
    <dbReference type="NCBI Taxonomy" id="1234595"/>
    <lineage>
        <taxon>Bacteria</taxon>
        <taxon>Pseudomonadati</taxon>
        <taxon>Pseudomonadota</taxon>
        <taxon>Alphaproteobacteria</taxon>
        <taxon>Sphingomonadales</taxon>
        <taxon>Sphingosinicellaceae</taxon>
        <taxon>Pacificimonas</taxon>
    </lineage>
</organism>
<evidence type="ECO:0000313" key="9">
    <source>
        <dbReference type="EMBL" id="EMD81978.1"/>
    </source>
</evidence>
<dbReference type="InterPro" id="IPR051906">
    <property type="entry name" value="TolC-like"/>
</dbReference>
<evidence type="ECO:0000256" key="4">
    <source>
        <dbReference type="ARBA" id="ARBA00022452"/>
    </source>
</evidence>
<evidence type="ECO:0000256" key="3">
    <source>
        <dbReference type="ARBA" id="ARBA00022448"/>
    </source>
</evidence>
<dbReference type="PANTHER" id="PTHR30026:SF22">
    <property type="entry name" value="OUTER MEMBRANE EFFLUX PROTEIN"/>
    <property type="match status" value="1"/>
</dbReference>
<dbReference type="GO" id="GO:0015562">
    <property type="term" value="F:efflux transmembrane transporter activity"/>
    <property type="evidence" value="ECO:0007669"/>
    <property type="project" value="InterPro"/>
</dbReference>
<evidence type="ECO:0000256" key="8">
    <source>
        <dbReference type="SAM" id="SignalP"/>
    </source>
</evidence>
<dbReference type="PANTHER" id="PTHR30026">
    <property type="entry name" value="OUTER MEMBRANE PROTEIN TOLC"/>
    <property type="match status" value="1"/>
</dbReference>
<evidence type="ECO:0000256" key="5">
    <source>
        <dbReference type="ARBA" id="ARBA00022692"/>
    </source>
</evidence>
<dbReference type="GO" id="GO:0009279">
    <property type="term" value="C:cell outer membrane"/>
    <property type="evidence" value="ECO:0007669"/>
    <property type="project" value="UniProtKB-SubCell"/>
</dbReference>
<evidence type="ECO:0000256" key="1">
    <source>
        <dbReference type="ARBA" id="ARBA00004442"/>
    </source>
</evidence>
<keyword evidence="10" id="KW-1185">Reference proteome</keyword>
<evidence type="ECO:0000256" key="6">
    <source>
        <dbReference type="ARBA" id="ARBA00023136"/>
    </source>
</evidence>
<gene>
    <name evidence="9" type="ORF">C725_2634</name>
</gene>
<comment type="similarity">
    <text evidence="2">Belongs to the outer membrane factor (OMF) (TC 1.B.17) family.</text>
</comment>
<dbReference type="EMBL" id="AMRV01000011">
    <property type="protein sequence ID" value="EMD81978.1"/>
    <property type="molecule type" value="Genomic_DNA"/>
</dbReference>
<comment type="subcellular location">
    <subcellularLocation>
        <location evidence="1">Cell outer membrane</location>
    </subcellularLocation>
</comment>
<reference evidence="9 10" key="1">
    <citation type="journal article" date="2013" name="Genome Announc.">
        <title>Draft Genome Sequence of Strain JLT2015T, Belonging to the Family Sphingomonadaceae of the Alphaproteobacteria.</title>
        <authorList>
            <person name="Tang K."/>
            <person name="Liu K."/>
            <person name="Li S."/>
            <person name="Jiao N."/>
        </authorList>
    </citation>
    <scope>NUCLEOTIDE SEQUENCE [LARGE SCALE GENOMIC DNA]</scope>
    <source>
        <strain evidence="9 10">JLT2015</strain>
    </source>
</reference>
<keyword evidence="4" id="KW-1134">Transmembrane beta strand</keyword>
<name>M2U2D6_9SPHN</name>
<dbReference type="GO" id="GO:0015288">
    <property type="term" value="F:porin activity"/>
    <property type="evidence" value="ECO:0007669"/>
    <property type="project" value="TreeGrafter"/>
</dbReference>
<protein>
    <submittedName>
        <fullName evidence="9">Type I secretion outer membrane protein, TolC</fullName>
    </submittedName>
</protein>
<proteinExistence type="inferred from homology"/>
<keyword evidence="7" id="KW-0998">Cell outer membrane</keyword>
<keyword evidence="8" id="KW-0732">Signal</keyword>
<sequence length="480" mass="51672">MFLAAAGTLALTVPAGTVAQETDLTAPEGIDPQVLGATTLPARGHDPMAAIDVAEDPVLSLSERAAPMAAFRDAISSAVARNPSIDEALANLSVADAQRDEARAGLFPDVTIGFQGRQTIDREFSNDPDNVLERSRSLSRYDATASVEQAILDFGATSARIVAATHRMKSAALEIDATAERVALAAVAAWYDVFAYRALVSLSESFLANQQKALASIQDRIDQGVNAPGDLARVESSIALTGTGLARYRRQLANAEARYTELIGAPPPQGLMRAPAPDMPAMSREMAEYLARTSPAVEAAQERARAAYHDSRATKADRLPRVVAGVDAGQYGIFRDREGEDYDVRARVSVQQRFFAGTFARADADVARADAAQARALGLEQEAVREALIAWADMDALEDQLAALSENYIASRRTRDVLAERFFYARGSLFDVLQAEDNYFAVAGNYIQALTERDSARYVLLARTGRLLDALAIPTQESAE</sequence>
<dbReference type="SUPFAM" id="SSF56954">
    <property type="entry name" value="Outer membrane efflux proteins (OEP)"/>
    <property type="match status" value="1"/>
</dbReference>
<feature type="signal peptide" evidence="8">
    <location>
        <begin position="1"/>
        <end position="19"/>
    </location>
</feature>
<feature type="chain" id="PRO_5004026924" evidence="8">
    <location>
        <begin position="20"/>
        <end position="480"/>
    </location>
</feature>
<dbReference type="InterPro" id="IPR003423">
    <property type="entry name" value="OMP_efflux"/>
</dbReference>
<dbReference type="GO" id="GO:1990281">
    <property type="term" value="C:efflux pump complex"/>
    <property type="evidence" value="ECO:0007669"/>
    <property type="project" value="TreeGrafter"/>
</dbReference>
<keyword evidence="3" id="KW-0813">Transport</keyword>
<accession>M2U2D6</accession>
<dbReference type="Proteomes" id="UP000011717">
    <property type="component" value="Unassembled WGS sequence"/>
</dbReference>
<dbReference type="Pfam" id="PF02321">
    <property type="entry name" value="OEP"/>
    <property type="match status" value="1"/>
</dbReference>
<dbReference type="AlphaFoldDB" id="M2U2D6"/>
<dbReference type="Gene3D" id="1.20.1600.10">
    <property type="entry name" value="Outer membrane efflux proteins (OEP)"/>
    <property type="match status" value="1"/>
</dbReference>
<comment type="caution">
    <text evidence="9">The sequence shown here is derived from an EMBL/GenBank/DDBJ whole genome shotgun (WGS) entry which is preliminary data.</text>
</comment>
<keyword evidence="5" id="KW-0812">Transmembrane</keyword>
<evidence type="ECO:0000313" key="10">
    <source>
        <dbReference type="Proteomes" id="UP000011717"/>
    </source>
</evidence>
<evidence type="ECO:0000256" key="2">
    <source>
        <dbReference type="ARBA" id="ARBA00007613"/>
    </source>
</evidence>
<evidence type="ECO:0000256" key="7">
    <source>
        <dbReference type="ARBA" id="ARBA00023237"/>
    </source>
</evidence>
<keyword evidence="6" id="KW-0472">Membrane</keyword>